<evidence type="ECO:0000313" key="2">
    <source>
        <dbReference type="Proteomes" id="UP000616595"/>
    </source>
</evidence>
<dbReference type="OrthoDB" id="2388260at2"/>
<dbReference type="Pfam" id="PF00300">
    <property type="entry name" value="His_Phos_1"/>
    <property type="match status" value="1"/>
</dbReference>
<accession>A0A923HX59</accession>
<dbReference type="Proteomes" id="UP000616595">
    <property type="component" value="Unassembled WGS sequence"/>
</dbReference>
<comment type="caution">
    <text evidence="1">The sequence shown here is derived from an EMBL/GenBank/DDBJ whole genome shotgun (WGS) entry which is preliminary data.</text>
</comment>
<keyword evidence="2" id="KW-1185">Reference proteome</keyword>
<dbReference type="InterPro" id="IPR013078">
    <property type="entry name" value="His_Pase_superF_clade-1"/>
</dbReference>
<reference evidence="1" key="1">
    <citation type="submission" date="2019-10" db="EMBL/GenBank/DDBJ databases">
        <authorList>
            <person name="Ross D.E."/>
            <person name="Gulliver D."/>
        </authorList>
    </citation>
    <scope>NUCLEOTIDE SEQUENCE</scope>
    <source>
        <strain evidence="1">DER-2019</strain>
    </source>
</reference>
<dbReference type="AlphaFoldDB" id="A0A923HX59"/>
<evidence type="ECO:0008006" key="3">
    <source>
        <dbReference type="Google" id="ProtNLM"/>
    </source>
</evidence>
<sequence>MNLLLVRHGKAQKRGSVILDYDRKLLPKGIKRLKKDMPYLSEYLKGRANVVMWSSGVVRAMETAEMIKQFCKIDRIEGYDFIENGDFDELAYSLKQMDENSTIIIVGHEPYLSRWCNKICKEDVRFKKGTAVLIKILSKKKTTGKLLWVAEPGGYKKICKHI</sequence>
<evidence type="ECO:0000313" key="1">
    <source>
        <dbReference type="EMBL" id="MBC3888792.1"/>
    </source>
</evidence>
<dbReference type="SUPFAM" id="SSF53254">
    <property type="entry name" value="Phosphoglycerate mutase-like"/>
    <property type="match status" value="1"/>
</dbReference>
<protein>
    <recommendedName>
        <fullName evidence="3">Phosphohistidine phosphatase SixA</fullName>
    </recommendedName>
</protein>
<dbReference type="InterPro" id="IPR029033">
    <property type="entry name" value="His_PPase_superfam"/>
</dbReference>
<dbReference type="CDD" id="cd07067">
    <property type="entry name" value="HP_PGM_like"/>
    <property type="match status" value="1"/>
</dbReference>
<reference evidence="1" key="2">
    <citation type="submission" date="2020-10" db="EMBL/GenBank/DDBJ databases">
        <title>Comparative genomics of the Acetobacterium genus.</title>
        <authorList>
            <person name="Marshall C."/>
            <person name="May H."/>
            <person name="Norman S."/>
        </authorList>
    </citation>
    <scope>NUCLEOTIDE SEQUENCE</scope>
    <source>
        <strain evidence="1">DER-2019</strain>
    </source>
</reference>
<dbReference type="Gene3D" id="3.40.50.1240">
    <property type="entry name" value="Phosphoglycerate mutase-like"/>
    <property type="match status" value="1"/>
</dbReference>
<dbReference type="RefSeq" id="WP_148566083.1">
    <property type="nucleotide sequence ID" value="NZ_RXYA01000003.1"/>
</dbReference>
<organism evidence="1 2">
    <name type="scientific">Acetobacterium paludosum</name>
    <dbReference type="NCBI Taxonomy" id="52693"/>
    <lineage>
        <taxon>Bacteria</taxon>
        <taxon>Bacillati</taxon>
        <taxon>Bacillota</taxon>
        <taxon>Clostridia</taxon>
        <taxon>Eubacteriales</taxon>
        <taxon>Eubacteriaceae</taxon>
        <taxon>Acetobacterium</taxon>
    </lineage>
</organism>
<gene>
    <name evidence="1" type="ORF">GH810_10755</name>
</gene>
<name>A0A923HX59_9FIRM</name>
<dbReference type="EMBL" id="WJBD01000012">
    <property type="protein sequence ID" value="MBC3888792.1"/>
    <property type="molecule type" value="Genomic_DNA"/>
</dbReference>
<proteinExistence type="predicted"/>